<evidence type="ECO:0000313" key="2">
    <source>
        <dbReference type="EMBL" id="JAD37674.1"/>
    </source>
</evidence>
<reference evidence="2" key="1">
    <citation type="submission" date="2014-09" db="EMBL/GenBank/DDBJ databases">
        <authorList>
            <person name="Magalhaes I.L.F."/>
            <person name="Oliveira U."/>
            <person name="Santos F.R."/>
            <person name="Vidigal T.H.D.A."/>
            <person name="Brescovit A.D."/>
            <person name="Santos A.J."/>
        </authorList>
    </citation>
    <scope>NUCLEOTIDE SEQUENCE</scope>
    <source>
        <tissue evidence="2">Shoot tissue taken approximately 20 cm above the soil surface</tissue>
    </source>
</reference>
<dbReference type="EMBL" id="GBRH01260221">
    <property type="protein sequence ID" value="JAD37674.1"/>
    <property type="molecule type" value="Transcribed_RNA"/>
</dbReference>
<dbReference type="AlphaFoldDB" id="A0A0A8ZE58"/>
<feature type="region of interest" description="Disordered" evidence="1">
    <location>
        <begin position="1"/>
        <end position="35"/>
    </location>
</feature>
<accession>A0A0A8ZE58</accession>
<proteinExistence type="predicted"/>
<protein>
    <submittedName>
        <fullName evidence="2">Uncharacterized protein</fullName>
    </submittedName>
</protein>
<sequence length="35" mass="3704">MQCSSPHQSSEIPVTGPLTPAQYNAPNQSTNICCV</sequence>
<name>A0A0A8ZE58_ARUDO</name>
<feature type="compositionally biased region" description="Polar residues" evidence="1">
    <location>
        <begin position="21"/>
        <end position="35"/>
    </location>
</feature>
<organism evidence="2">
    <name type="scientific">Arundo donax</name>
    <name type="common">Giant reed</name>
    <name type="synonym">Donax arundinaceus</name>
    <dbReference type="NCBI Taxonomy" id="35708"/>
    <lineage>
        <taxon>Eukaryota</taxon>
        <taxon>Viridiplantae</taxon>
        <taxon>Streptophyta</taxon>
        <taxon>Embryophyta</taxon>
        <taxon>Tracheophyta</taxon>
        <taxon>Spermatophyta</taxon>
        <taxon>Magnoliopsida</taxon>
        <taxon>Liliopsida</taxon>
        <taxon>Poales</taxon>
        <taxon>Poaceae</taxon>
        <taxon>PACMAD clade</taxon>
        <taxon>Arundinoideae</taxon>
        <taxon>Arundineae</taxon>
        <taxon>Arundo</taxon>
    </lineage>
</organism>
<reference evidence="2" key="2">
    <citation type="journal article" date="2015" name="Data Brief">
        <title>Shoot transcriptome of the giant reed, Arundo donax.</title>
        <authorList>
            <person name="Barrero R.A."/>
            <person name="Guerrero F.D."/>
            <person name="Moolhuijzen P."/>
            <person name="Goolsby J.A."/>
            <person name="Tidwell J."/>
            <person name="Bellgard S.E."/>
            <person name="Bellgard M.I."/>
        </authorList>
    </citation>
    <scope>NUCLEOTIDE SEQUENCE</scope>
    <source>
        <tissue evidence="2">Shoot tissue taken approximately 20 cm above the soil surface</tissue>
    </source>
</reference>
<evidence type="ECO:0000256" key="1">
    <source>
        <dbReference type="SAM" id="MobiDB-lite"/>
    </source>
</evidence>
<feature type="compositionally biased region" description="Polar residues" evidence="1">
    <location>
        <begin position="1"/>
        <end position="12"/>
    </location>
</feature>